<evidence type="ECO:0000259" key="1">
    <source>
        <dbReference type="PROSITE" id="PS50878"/>
    </source>
</evidence>
<organism evidence="2 3">
    <name type="scientific">Oryzias latipes</name>
    <name type="common">Japanese rice fish</name>
    <name type="synonym">Japanese killifish</name>
    <dbReference type="NCBI Taxonomy" id="8090"/>
    <lineage>
        <taxon>Eukaryota</taxon>
        <taxon>Metazoa</taxon>
        <taxon>Chordata</taxon>
        <taxon>Craniata</taxon>
        <taxon>Vertebrata</taxon>
        <taxon>Euteleostomi</taxon>
        <taxon>Actinopterygii</taxon>
        <taxon>Neopterygii</taxon>
        <taxon>Teleostei</taxon>
        <taxon>Neoteleostei</taxon>
        <taxon>Acanthomorphata</taxon>
        <taxon>Ovalentaria</taxon>
        <taxon>Atherinomorphae</taxon>
        <taxon>Beloniformes</taxon>
        <taxon>Adrianichthyidae</taxon>
        <taxon>Oryziinae</taxon>
        <taxon>Oryzias</taxon>
    </lineage>
</organism>
<dbReference type="InterPro" id="IPR000477">
    <property type="entry name" value="RT_dom"/>
</dbReference>
<dbReference type="Pfam" id="PF00078">
    <property type="entry name" value="RVT_1"/>
    <property type="match status" value="1"/>
</dbReference>
<dbReference type="PANTHER" id="PTHR33332">
    <property type="entry name" value="REVERSE TRANSCRIPTASE DOMAIN-CONTAINING PROTEIN"/>
    <property type="match status" value="1"/>
</dbReference>
<reference evidence="2" key="4">
    <citation type="submission" date="2025-09" db="UniProtKB">
        <authorList>
            <consortium name="Ensembl"/>
        </authorList>
    </citation>
    <scope>IDENTIFICATION</scope>
    <source>
        <strain evidence="2">HSOK</strain>
    </source>
</reference>
<dbReference type="AlphaFoldDB" id="A0A3P9ISQ9"/>
<reference evidence="2 3" key="2">
    <citation type="submission" date="2017-04" db="EMBL/GenBank/DDBJ databases">
        <title>CpG methylation of centromeres and impact of large insertions on vertebrate speciation.</title>
        <authorList>
            <person name="Ichikawa K."/>
            <person name="Yoshimura J."/>
            <person name="Morishita S."/>
        </authorList>
    </citation>
    <scope>NUCLEOTIDE SEQUENCE</scope>
    <source>
        <strain evidence="2 3">HSOK</strain>
    </source>
</reference>
<evidence type="ECO:0000313" key="2">
    <source>
        <dbReference type="Ensembl" id="ENSORLP00015022941.1"/>
    </source>
</evidence>
<reference key="1">
    <citation type="journal article" date="2007" name="Nature">
        <title>The medaka draft genome and insights into vertebrate genome evolution.</title>
        <authorList>
            <person name="Kasahara M."/>
            <person name="Naruse K."/>
            <person name="Sasaki S."/>
            <person name="Nakatani Y."/>
            <person name="Qu W."/>
            <person name="Ahsan B."/>
            <person name="Yamada T."/>
            <person name="Nagayasu Y."/>
            <person name="Doi K."/>
            <person name="Kasai Y."/>
            <person name="Jindo T."/>
            <person name="Kobayashi D."/>
            <person name="Shimada A."/>
            <person name="Toyoda A."/>
            <person name="Kuroki Y."/>
            <person name="Fujiyama A."/>
            <person name="Sasaki T."/>
            <person name="Shimizu A."/>
            <person name="Asakawa S."/>
            <person name="Shimizu N."/>
            <person name="Hashimoto S."/>
            <person name="Yang J."/>
            <person name="Lee Y."/>
            <person name="Matsushima K."/>
            <person name="Sugano S."/>
            <person name="Sakaizumi M."/>
            <person name="Narita T."/>
            <person name="Ohishi K."/>
            <person name="Haga S."/>
            <person name="Ohta F."/>
            <person name="Nomoto H."/>
            <person name="Nogata K."/>
            <person name="Morishita T."/>
            <person name="Endo T."/>
            <person name="Shin-I T."/>
            <person name="Takeda H."/>
            <person name="Morishita S."/>
            <person name="Kohara Y."/>
        </authorList>
    </citation>
    <scope>NUCLEOTIDE SEQUENCE [LARGE SCALE GENOMIC DNA]</scope>
    <source>
        <strain>Hd-rR</strain>
    </source>
</reference>
<proteinExistence type="predicted"/>
<dbReference type="PROSITE" id="PS50878">
    <property type="entry name" value="RT_POL"/>
    <property type="match status" value="1"/>
</dbReference>
<feature type="domain" description="Reverse transcriptase" evidence="1">
    <location>
        <begin position="1"/>
        <end position="141"/>
    </location>
</feature>
<dbReference type="Ensembl" id="ENSORLT00015011757.1">
    <property type="protein sequence ID" value="ENSORLP00015022941.1"/>
    <property type="gene ID" value="ENSORLG00015002625.1"/>
</dbReference>
<evidence type="ECO:0000313" key="3">
    <source>
        <dbReference type="Proteomes" id="UP000265200"/>
    </source>
</evidence>
<dbReference type="Proteomes" id="UP000265200">
    <property type="component" value="Chromosome 5"/>
</dbReference>
<reference evidence="2" key="3">
    <citation type="submission" date="2025-08" db="UniProtKB">
        <authorList>
            <consortium name="Ensembl"/>
        </authorList>
    </citation>
    <scope>IDENTIFICATION</scope>
    <source>
        <strain evidence="2">HSOK</strain>
    </source>
</reference>
<name>A0A3P9ISQ9_ORYLA</name>
<accession>A0A3P9ISQ9</accession>
<protein>
    <recommendedName>
        <fullName evidence="1">Reverse transcriptase domain-containing protein</fullName>
    </recommendedName>
</protein>
<sequence>FDTVDHQILLEILRDLTGLSVLPWHSSYLSESECVGDWVNGSSADLLCGVPQGSVLGPVLFLLYLTPLRKLIQEFNDVFADYIQLYCSFKPSETHEQDSLMNWLIRIMQWACKNSFLWKSISNCKTVIGARFNLSQKNLTISDEHISEPENSV</sequence>